<proteinExistence type="predicted"/>
<evidence type="ECO:0000313" key="2">
    <source>
        <dbReference type="Proteomes" id="UP000789920"/>
    </source>
</evidence>
<reference evidence="1" key="1">
    <citation type="submission" date="2021-06" db="EMBL/GenBank/DDBJ databases">
        <authorList>
            <person name="Kallberg Y."/>
            <person name="Tangrot J."/>
            <person name="Rosling A."/>
        </authorList>
    </citation>
    <scope>NUCLEOTIDE SEQUENCE</scope>
    <source>
        <strain evidence="1">MA461A</strain>
    </source>
</reference>
<keyword evidence="2" id="KW-1185">Reference proteome</keyword>
<dbReference type="Proteomes" id="UP000789920">
    <property type="component" value="Unassembled WGS sequence"/>
</dbReference>
<feature type="non-terminal residue" evidence="1">
    <location>
        <position position="305"/>
    </location>
</feature>
<accession>A0ACA9Q3U0</accession>
<comment type="caution">
    <text evidence="1">The sequence shown here is derived from an EMBL/GenBank/DDBJ whole genome shotgun (WGS) entry which is preliminary data.</text>
</comment>
<dbReference type="EMBL" id="CAJVQC010026084">
    <property type="protein sequence ID" value="CAG8732034.1"/>
    <property type="molecule type" value="Genomic_DNA"/>
</dbReference>
<organism evidence="1 2">
    <name type="scientific">Racocetra persica</name>
    <dbReference type="NCBI Taxonomy" id="160502"/>
    <lineage>
        <taxon>Eukaryota</taxon>
        <taxon>Fungi</taxon>
        <taxon>Fungi incertae sedis</taxon>
        <taxon>Mucoromycota</taxon>
        <taxon>Glomeromycotina</taxon>
        <taxon>Glomeromycetes</taxon>
        <taxon>Diversisporales</taxon>
        <taxon>Gigasporaceae</taxon>
        <taxon>Racocetra</taxon>
    </lineage>
</organism>
<protein>
    <submittedName>
        <fullName evidence="1">21275_t:CDS:1</fullName>
    </submittedName>
</protein>
<evidence type="ECO:0000313" key="1">
    <source>
        <dbReference type="EMBL" id="CAG8732034.1"/>
    </source>
</evidence>
<gene>
    <name evidence="1" type="ORF">RPERSI_LOCUS12258</name>
</gene>
<name>A0ACA9Q3U0_9GLOM</name>
<sequence>MIVISYFTKIISLFIICSITLVESFNCPLTPNPHEALQTFIIHLSPTASRDVINNHFAMLTSCFNKKISSDLTIQSSNPSIIRDVSFGSFNCYIGKFDPSDAARLANLPEVLNIERDRAFRINAVLASGPPTTNAPVVPSKTPINLDRIDQPHRPLNGKYTFPKSAGSKVNVYIIDTGINVNHTEFGGRATLGPVFCKGCPNKDDLGMSIAGPKSDVLNNATEEVGKKGVHVVVGAGNFGIDACEVSPASALNAITVGATDTDTDNDNIASFSNIGKCVNIFAPGTDITAAGNKSPTDLLTASGT</sequence>